<dbReference type="SMART" id="SM00717">
    <property type="entry name" value="SANT"/>
    <property type="match status" value="1"/>
</dbReference>
<dbReference type="EMBL" id="CAJFCV020000002">
    <property type="protein sequence ID" value="CAG9101434.1"/>
    <property type="molecule type" value="Genomic_DNA"/>
</dbReference>
<keyword evidence="3" id="KW-0479">Metal-binding</keyword>
<keyword evidence="7" id="KW-0539">Nucleus</keyword>
<dbReference type="InterPro" id="IPR040138">
    <property type="entry name" value="MIER/MTA"/>
</dbReference>
<name>A0A1I7SVG8_BURXY</name>
<dbReference type="GO" id="GO:0003714">
    <property type="term" value="F:transcription corepressor activity"/>
    <property type="evidence" value="ECO:0007669"/>
    <property type="project" value="TreeGrafter"/>
</dbReference>
<dbReference type="GO" id="GO:0003677">
    <property type="term" value="F:DNA binding"/>
    <property type="evidence" value="ECO:0007669"/>
    <property type="project" value="UniProtKB-KW"/>
</dbReference>
<keyword evidence="5" id="KW-0862">Zinc</keyword>
<reference evidence="12" key="2">
    <citation type="submission" date="2020-08" db="EMBL/GenBank/DDBJ databases">
        <authorList>
            <person name="Kikuchi T."/>
        </authorList>
    </citation>
    <scope>NUCLEOTIDE SEQUENCE</scope>
    <source>
        <strain evidence="11">Ka4C1</strain>
    </source>
</reference>
<dbReference type="Gene3D" id="4.10.1240.50">
    <property type="match status" value="1"/>
</dbReference>
<evidence type="ECO:0000313" key="13">
    <source>
        <dbReference type="Proteomes" id="UP000095284"/>
    </source>
</evidence>
<evidence type="ECO:0000256" key="2">
    <source>
        <dbReference type="ARBA" id="ARBA00022491"/>
    </source>
</evidence>
<feature type="region of interest" description="Disordered" evidence="8">
    <location>
        <begin position="68"/>
        <end position="102"/>
    </location>
</feature>
<dbReference type="EMBL" id="CAJFDI010000002">
    <property type="protein sequence ID" value="CAD5217640.1"/>
    <property type="molecule type" value="Genomic_DNA"/>
</dbReference>
<feature type="compositionally biased region" description="Acidic residues" evidence="8">
    <location>
        <begin position="89"/>
        <end position="99"/>
    </location>
</feature>
<dbReference type="InterPro" id="IPR000949">
    <property type="entry name" value="ELM2_dom"/>
</dbReference>
<evidence type="ECO:0000313" key="11">
    <source>
        <dbReference type="EMBL" id="CAD5217640.1"/>
    </source>
</evidence>
<dbReference type="InterPro" id="IPR001005">
    <property type="entry name" value="SANT/Myb"/>
</dbReference>
<gene>
    <name evidence="11" type="ORF">BXYJ_LOCUS5136</name>
</gene>
<dbReference type="PROSITE" id="PS51293">
    <property type="entry name" value="SANT"/>
    <property type="match status" value="1"/>
</dbReference>
<dbReference type="InterPro" id="IPR017884">
    <property type="entry name" value="SANT_dom"/>
</dbReference>
<evidence type="ECO:0000256" key="6">
    <source>
        <dbReference type="ARBA" id="ARBA00023125"/>
    </source>
</evidence>
<reference evidence="15" key="1">
    <citation type="submission" date="2016-11" db="UniProtKB">
        <authorList>
            <consortium name="WormBaseParasite"/>
        </authorList>
    </citation>
    <scope>IDENTIFICATION</scope>
</reference>
<feature type="compositionally biased region" description="Low complexity" evidence="8">
    <location>
        <begin position="68"/>
        <end position="83"/>
    </location>
</feature>
<dbReference type="PROSITE" id="PS51156">
    <property type="entry name" value="ELM2"/>
    <property type="match status" value="1"/>
</dbReference>
<dbReference type="GO" id="GO:0042826">
    <property type="term" value="F:histone deacetylase binding"/>
    <property type="evidence" value="ECO:0007669"/>
    <property type="project" value="TreeGrafter"/>
</dbReference>
<dbReference type="GO" id="GO:0008270">
    <property type="term" value="F:zinc ion binding"/>
    <property type="evidence" value="ECO:0007669"/>
    <property type="project" value="UniProtKB-KW"/>
</dbReference>
<dbReference type="Pfam" id="PF01448">
    <property type="entry name" value="ELM2"/>
    <property type="match status" value="1"/>
</dbReference>
<dbReference type="OrthoDB" id="5916873at2759"/>
<dbReference type="GO" id="GO:0005654">
    <property type="term" value="C:nucleoplasm"/>
    <property type="evidence" value="ECO:0007669"/>
    <property type="project" value="TreeGrafter"/>
</dbReference>
<keyword evidence="14" id="KW-1185">Reference proteome</keyword>
<dbReference type="PANTHER" id="PTHR10865:SF28">
    <property type="entry name" value="ELM2 DOMAIN-CONTAINING PROTEIN"/>
    <property type="match status" value="1"/>
</dbReference>
<sequence>MSDDETRSTEFSDEEVGEDDEATMAEEELNNDDDDADDELRMLNEENEMSVEELRRKYYGEAAVAEVPAGNGPAASSSAAGEPTTLFGEDVEEEEEDDDYVPKAPEYWKKEVRVGPNYQAEFPLPEVKPSSPKEEVEVLNDSEPLWIPAKLTKKELEDFLVKVYEKLHELEDAEVDTTPQANRKPKYDGVTDDEDALFALYKANYDIQKALSKLPYDPANGPRVTAPKKWRPMSKEDADRFEEAFSEYGKNFFKIHKEKMTDRSVGELINFYYVWKKTERHDMYIAARRALGQLEGPKATDPMEILVDQHLNDSNGTVPTSEPEPAAHKTWLAVPHEPAPEQK</sequence>
<evidence type="ECO:0000256" key="1">
    <source>
        <dbReference type="ARBA" id="ARBA00004123"/>
    </source>
</evidence>
<evidence type="ECO:0000256" key="7">
    <source>
        <dbReference type="ARBA" id="ARBA00023242"/>
    </source>
</evidence>
<evidence type="ECO:0000259" key="10">
    <source>
        <dbReference type="PROSITE" id="PS51293"/>
    </source>
</evidence>
<keyword evidence="2" id="KW-0678">Repressor</keyword>
<evidence type="ECO:0000313" key="15">
    <source>
        <dbReference type="WBParaSite" id="BXY_1704500.1"/>
    </source>
</evidence>
<dbReference type="FunFam" id="1.10.10.60:FF:000012">
    <property type="entry name" value="Metastasis-associated 1 family, member 3"/>
    <property type="match status" value="1"/>
</dbReference>
<dbReference type="eggNOG" id="KOG4329">
    <property type="taxonomic scope" value="Eukaryota"/>
</dbReference>
<evidence type="ECO:0000256" key="4">
    <source>
        <dbReference type="ARBA" id="ARBA00022771"/>
    </source>
</evidence>
<keyword evidence="4" id="KW-0863">Zinc-finger</keyword>
<dbReference type="GO" id="GO:0000122">
    <property type="term" value="P:negative regulation of transcription by RNA polymerase II"/>
    <property type="evidence" value="ECO:0007669"/>
    <property type="project" value="TreeGrafter"/>
</dbReference>
<dbReference type="AlphaFoldDB" id="A0A1I7SVG8"/>
<dbReference type="SMR" id="A0A1I7SVG8"/>
<feature type="region of interest" description="Disordered" evidence="8">
    <location>
        <begin position="1"/>
        <end position="50"/>
    </location>
</feature>
<accession>A0A1I7SVG8</accession>
<evidence type="ECO:0000313" key="12">
    <source>
        <dbReference type="EMBL" id="CAG9101434.1"/>
    </source>
</evidence>
<evidence type="ECO:0000256" key="5">
    <source>
        <dbReference type="ARBA" id="ARBA00022833"/>
    </source>
</evidence>
<comment type="subcellular location">
    <subcellularLocation>
        <location evidence="1">Nucleus</location>
    </subcellularLocation>
</comment>
<proteinExistence type="predicted"/>
<feature type="compositionally biased region" description="Basic and acidic residues" evidence="8">
    <location>
        <begin position="1"/>
        <end position="10"/>
    </location>
</feature>
<feature type="domain" description="ELM2" evidence="9">
    <location>
        <begin position="110"/>
        <end position="218"/>
    </location>
</feature>
<dbReference type="Proteomes" id="UP000582659">
    <property type="component" value="Unassembled WGS sequence"/>
</dbReference>
<protein>
    <submittedName>
        <fullName evidence="11">(pine wood nematode) hypothetical protein</fullName>
    </submittedName>
</protein>
<feature type="region of interest" description="Disordered" evidence="8">
    <location>
        <begin position="311"/>
        <end position="343"/>
    </location>
</feature>
<dbReference type="Proteomes" id="UP000095284">
    <property type="component" value="Unplaced"/>
</dbReference>
<keyword evidence="6" id="KW-0238">DNA-binding</keyword>
<evidence type="ECO:0000313" key="14">
    <source>
        <dbReference type="Proteomes" id="UP000659654"/>
    </source>
</evidence>
<organism evidence="13 15">
    <name type="scientific">Bursaphelenchus xylophilus</name>
    <name type="common">Pinewood nematode worm</name>
    <name type="synonym">Aphelenchoides xylophilus</name>
    <dbReference type="NCBI Taxonomy" id="6326"/>
    <lineage>
        <taxon>Eukaryota</taxon>
        <taxon>Metazoa</taxon>
        <taxon>Ecdysozoa</taxon>
        <taxon>Nematoda</taxon>
        <taxon>Chromadorea</taxon>
        <taxon>Rhabditida</taxon>
        <taxon>Tylenchina</taxon>
        <taxon>Tylenchomorpha</taxon>
        <taxon>Aphelenchoidea</taxon>
        <taxon>Aphelenchoididae</taxon>
        <taxon>Bursaphelenchus</taxon>
    </lineage>
</organism>
<dbReference type="Gene3D" id="1.10.10.60">
    <property type="entry name" value="Homeodomain-like"/>
    <property type="match status" value="1"/>
</dbReference>
<dbReference type="SMART" id="SM01189">
    <property type="entry name" value="ELM2"/>
    <property type="match status" value="1"/>
</dbReference>
<feature type="compositionally biased region" description="Acidic residues" evidence="8">
    <location>
        <begin position="11"/>
        <end position="38"/>
    </location>
</feature>
<dbReference type="Proteomes" id="UP000659654">
    <property type="component" value="Unassembled WGS sequence"/>
</dbReference>
<evidence type="ECO:0000256" key="3">
    <source>
        <dbReference type="ARBA" id="ARBA00022723"/>
    </source>
</evidence>
<evidence type="ECO:0000256" key="8">
    <source>
        <dbReference type="SAM" id="MobiDB-lite"/>
    </source>
</evidence>
<dbReference type="WBParaSite" id="BXY_1704500.1">
    <property type="protein sequence ID" value="BXY_1704500.1"/>
    <property type="gene ID" value="BXY_1704500"/>
</dbReference>
<dbReference type="PANTHER" id="PTHR10865">
    <property type="entry name" value="METASTASIS-ASSOCIATED PROTEIN AND MESODERM INDUCTION EARLY RESPONSE PROTEIN"/>
    <property type="match status" value="1"/>
</dbReference>
<dbReference type="InterPro" id="IPR009057">
    <property type="entry name" value="Homeodomain-like_sf"/>
</dbReference>
<evidence type="ECO:0000259" key="9">
    <source>
        <dbReference type="PROSITE" id="PS51156"/>
    </source>
</evidence>
<feature type="domain" description="SANT" evidence="10">
    <location>
        <begin position="234"/>
        <end position="280"/>
    </location>
</feature>
<dbReference type="SUPFAM" id="SSF46689">
    <property type="entry name" value="Homeodomain-like"/>
    <property type="match status" value="1"/>
</dbReference>